<evidence type="ECO:0000259" key="1">
    <source>
        <dbReference type="Pfam" id="PF01388"/>
    </source>
</evidence>
<dbReference type="Gene3D" id="1.10.150.60">
    <property type="entry name" value="ARID DNA-binding domain"/>
    <property type="match status" value="1"/>
</dbReference>
<comment type="caution">
    <text evidence="2">The sequence shown here is derived from an EMBL/GenBank/DDBJ whole genome shotgun (WGS) entry which is preliminary data.</text>
</comment>
<evidence type="ECO:0000313" key="2">
    <source>
        <dbReference type="EMBL" id="KAG9675674.1"/>
    </source>
</evidence>
<dbReference type="Proteomes" id="UP000779574">
    <property type="component" value="Unassembled WGS sequence"/>
</dbReference>
<dbReference type="InterPro" id="IPR001606">
    <property type="entry name" value="ARID_dom"/>
</dbReference>
<proteinExistence type="predicted"/>
<reference evidence="2" key="2">
    <citation type="submission" date="2021-08" db="EMBL/GenBank/DDBJ databases">
        <authorList>
            <person name="Gostincar C."/>
            <person name="Sun X."/>
            <person name="Song Z."/>
            <person name="Gunde-Cimerman N."/>
        </authorList>
    </citation>
    <scope>NUCLEOTIDE SEQUENCE</scope>
    <source>
        <strain evidence="2">EXF-9911</strain>
    </source>
</reference>
<protein>
    <recommendedName>
        <fullName evidence="1">ARID domain-containing protein</fullName>
    </recommendedName>
</protein>
<sequence>MAVMDKFPAAVDLLDSGDCNSQCESWIQSVSEDGPDEPWIPVPQLVRKDIIKVEIKGTGESYTINKDVLCRQSTYFKAALNGQWLEAKTNKFLLEERIDLFRIFYYWLEKINLDFLPPNLWLDSAEDVSRAFVELCSFADRRGVPVLGDQILHKFDKHIRPEGVPVRLDVDIINLAWKQCPETSGLCRYLLAIERDANRCNLPKRSGSEYECLPGDFIAGLLKLTEDDMDWWLTATVQKQPVDMAKLHEQVKSKGFSTATVSGWGSICNAMGIKAPAGCDQGKLQAHLRALYRKWMRPWDSTLTTFGRKEAEEECPRPFVKEFFHNAVIVKRTKLKPVPDHIQHLRATNGYREE</sequence>
<organism evidence="2 3">
    <name type="scientific">Aureobasidium melanogenum</name>
    <name type="common">Aureobasidium pullulans var. melanogenum</name>
    <dbReference type="NCBI Taxonomy" id="46634"/>
    <lineage>
        <taxon>Eukaryota</taxon>
        <taxon>Fungi</taxon>
        <taxon>Dikarya</taxon>
        <taxon>Ascomycota</taxon>
        <taxon>Pezizomycotina</taxon>
        <taxon>Dothideomycetes</taxon>
        <taxon>Dothideomycetidae</taxon>
        <taxon>Dothideales</taxon>
        <taxon>Saccotheciaceae</taxon>
        <taxon>Aureobasidium</taxon>
    </lineage>
</organism>
<feature type="domain" description="ARID" evidence="1">
    <location>
        <begin position="235"/>
        <end position="299"/>
    </location>
</feature>
<dbReference type="Pfam" id="PF01388">
    <property type="entry name" value="ARID"/>
    <property type="match status" value="1"/>
</dbReference>
<feature type="non-terminal residue" evidence="2">
    <location>
        <position position="354"/>
    </location>
</feature>
<dbReference type="InterPro" id="IPR036431">
    <property type="entry name" value="ARID_dom_sf"/>
</dbReference>
<dbReference type="GO" id="GO:0003677">
    <property type="term" value="F:DNA binding"/>
    <property type="evidence" value="ECO:0007669"/>
    <property type="project" value="InterPro"/>
</dbReference>
<dbReference type="InterPro" id="IPR011333">
    <property type="entry name" value="SKP1/BTB/POZ_sf"/>
</dbReference>
<dbReference type="Gene3D" id="3.30.710.10">
    <property type="entry name" value="Potassium Channel Kv1.1, Chain A"/>
    <property type="match status" value="1"/>
</dbReference>
<reference evidence="2" key="1">
    <citation type="journal article" date="2021" name="J Fungi (Basel)">
        <title>Virulence traits and population genomics of the black yeast Aureobasidium melanogenum.</title>
        <authorList>
            <person name="Cernosa A."/>
            <person name="Sun X."/>
            <person name="Gostincar C."/>
            <person name="Fang C."/>
            <person name="Gunde-Cimerman N."/>
            <person name="Song Z."/>
        </authorList>
    </citation>
    <scope>NUCLEOTIDE SEQUENCE</scope>
    <source>
        <strain evidence="2">EXF-9911</strain>
    </source>
</reference>
<dbReference type="OrthoDB" id="194443at2759"/>
<accession>A0A9P8E305</accession>
<dbReference type="EMBL" id="JAHFXF010001117">
    <property type="protein sequence ID" value="KAG9675674.1"/>
    <property type="molecule type" value="Genomic_DNA"/>
</dbReference>
<evidence type="ECO:0000313" key="3">
    <source>
        <dbReference type="Proteomes" id="UP000779574"/>
    </source>
</evidence>
<gene>
    <name evidence="2" type="ORF">KCU76_g16092</name>
</gene>
<dbReference type="AlphaFoldDB" id="A0A9P8E305"/>
<name>A0A9P8E305_AURME</name>